<feature type="domain" description="Acetophenone carboxylase-like C-terminal" evidence="3">
    <location>
        <begin position="514"/>
        <end position="687"/>
    </location>
</feature>
<dbReference type="PANTHER" id="PTHR11365:SF23">
    <property type="entry name" value="HYPOTHETICAL 5-OXOPROLINASE (EUROFUNG)-RELATED"/>
    <property type="match status" value="1"/>
</dbReference>
<dbReference type="EMBL" id="PDKW01000037">
    <property type="protein sequence ID" value="PGH58999.1"/>
    <property type="molecule type" value="Genomic_DNA"/>
</dbReference>
<dbReference type="GO" id="GO:0017168">
    <property type="term" value="F:5-oxoprolinase (ATP-hydrolyzing) activity"/>
    <property type="evidence" value="ECO:0007669"/>
    <property type="project" value="TreeGrafter"/>
</dbReference>
<evidence type="ECO:0000313" key="4">
    <source>
        <dbReference type="EMBL" id="PGH58999.1"/>
    </source>
</evidence>
<dbReference type="InterPro" id="IPR002821">
    <property type="entry name" value="Hydantoinase_A"/>
</dbReference>
<dbReference type="OrthoDB" id="9759608at2"/>
<protein>
    <recommendedName>
        <fullName evidence="6">Methylhydantoinase</fullName>
    </recommendedName>
</protein>
<comment type="caution">
    <text evidence="4">The sequence shown here is derived from an EMBL/GenBank/DDBJ whole genome shotgun (WGS) entry which is preliminary data.</text>
</comment>
<reference evidence="5" key="1">
    <citation type="submission" date="2017-10" db="EMBL/GenBank/DDBJ databases">
        <authorList>
            <person name="Kravchenko I.K."/>
            <person name="Grouzdev D.S."/>
        </authorList>
    </citation>
    <scope>NUCLEOTIDE SEQUENCE [LARGE SCALE GENOMIC DNA]</scope>
    <source>
        <strain evidence="5">B2</strain>
    </source>
</reference>
<evidence type="ECO:0000313" key="5">
    <source>
        <dbReference type="Proteomes" id="UP000225379"/>
    </source>
</evidence>
<dbReference type="Proteomes" id="UP000225379">
    <property type="component" value="Unassembled WGS sequence"/>
</dbReference>
<evidence type="ECO:0008006" key="6">
    <source>
        <dbReference type="Google" id="ProtNLM"/>
    </source>
</evidence>
<sequence length="696" mass="74272">MRTTMSWMIGIDTGGTFTDVIALDRATGRLRTIKTPSMPHDPSEAVLNGIAAFLEMEPDVESGDIGFLAHGTTVATNAVIERKGVRTGLLITKGTNAVYVARMSRQPSATDMLNPEFRKPALLIPARQTREIGERLTHDGSVLSPLDPGEVVRAVKELTEAHGVTSIAVCYLFSFMDPAHERATRDLIRKAFPDVRVSLSSDILPIVREYRRLSTTVLDAYVGPTLDRYLRRLGDGLTARGVTTPQVFIMQSNGGLMSIDVASANPVQTLLSGPAAGVISGRYLSELLGLPNIVTFDVGGTSTDIATIVNGEITETTEGTVAGHDSSVPMNEIGTIGAGGGTIARIGADGRLHVGPDSAGAVPGPVCYRRGGEEPTVTDADLVLGFLDPARFLEGRLALDLDGATRAIADRLAGPLKLTVAEAAFGIVKIVNSNMESELRLNLMARGLNPRDFALVAIGGAGPVHASMVAASMGIGTVVVPPYPGLGSAMGLLLTDIRHTYLQSNPGLLDGYDCDAMNALFDGLEERARDEARREGTDADALAITRILEIRYAGQGYELPVPCGGDRLEDADKPAIRAAFHRLHERTYGHCAQETAVEIVNFRVDSLAVLPKLRLPDCPPADGGSPDRAIARRRPVCFDGTNKRIDTPVYWRPNLRAGDRFDGPAIVEQADTTTVVIPGQRAEIDRHGNLILTFAA</sequence>
<proteinExistence type="predicted"/>
<evidence type="ECO:0000259" key="2">
    <source>
        <dbReference type="Pfam" id="PF05378"/>
    </source>
</evidence>
<gene>
    <name evidence="4" type="ORF">CRT60_03150</name>
</gene>
<evidence type="ECO:0000259" key="3">
    <source>
        <dbReference type="Pfam" id="PF19278"/>
    </source>
</evidence>
<accession>A0A2B8BMP5</accession>
<name>A0A2B8BMP5_9PROT</name>
<dbReference type="GO" id="GO:0005829">
    <property type="term" value="C:cytosol"/>
    <property type="evidence" value="ECO:0007669"/>
    <property type="project" value="TreeGrafter"/>
</dbReference>
<dbReference type="InterPro" id="IPR008040">
    <property type="entry name" value="Hydant_A_N"/>
</dbReference>
<dbReference type="Pfam" id="PF05378">
    <property type="entry name" value="Hydant_A_N"/>
    <property type="match status" value="1"/>
</dbReference>
<keyword evidence="5" id="KW-1185">Reference proteome</keyword>
<organism evidence="4 5">
    <name type="scientific">Azospirillum palustre</name>
    <dbReference type="NCBI Taxonomy" id="2044885"/>
    <lineage>
        <taxon>Bacteria</taxon>
        <taxon>Pseudomonadati</taxon>
        <taxon>Pseudomonadota</taxon>
        <taxon>Alphaproteobacteria</taxon>
        <taxon>Rhodospirillales</taxon>
        <taxon>Azospirillaceae</taxon>
        <taxon>Azospirillum</taxon>
    </lineage>
</organism>
<dbReference type="InterPro" id="IPR045079">
    <property type="entry name" value="Oxoprolinase-like"/>
</dbReference>
<dbReference type="GO" id="GO:0006749">
    <property type="term" value="P:glutathione metabolic process"/>
    <property type="evidence" value="ECO:0007669"/>
    <property type="project" value="TreeGrafter"/>
</dbReference>
<dbReference type="InterPro" id="IPR043129">
    <property type="entry name" value="ATPase_NBD"/>
</dbReference>
<evidence type="ECO:0000259" key="1">
    <source>
        <dbReference type="Pfam" id="PF01968"/>
    </source>
</evidence>
<feature type="domain" description="Hydantoinase A/oxoprolinase" evidence="1">
    <location>
        <begin position="212"/>
        <end position="500"/>
    </location>
</feature>
<dbReference type="AlphaFoldDB" id="A0A2B8BMP5"/>
<dbReference type="Pfam" id="PF01968">
    <property type="entry name" value="Hydantoinase_A"/>
    <property type="match status" value="1"/>
</dbReference>
<dbReference type="PANTHER" id="PTHR11365">
    <property type="entry name" value="5-OXOPROLINASE RELATED"/>
    <property type="match status" value="1"/>
</dbReference>
<dbReference type="InterPro" id="IPR049517">
    <property type="entry name" value="ACX-like_C"/>
</dbReference>
<dbReference type="Pfam" id="PF19278">
    <property type="entry name" value="Hydant_A_C"/>
    <property type="match status" value="1"/>
</dbReference>
<dbReference type="SUPFAM" id="SSF53067">
    <property type="entry name" value="Actin-like ATPase domain"/>
    <property type="match status" value="1"/>
</dbReference>
<feature type="domain" description="Hydantoinase/oxoprolinase N-terminal" evidence="2">
    <location>
        <begin position="9"/>
        <end position="191"/>
    </location>
</feature>